<dbReference type="OrthoDB" id="1902316at2759"/>
<gene>
    <name evidence="1" type="ORF">PHJA_002201500</name>
</gene>
<dbReference type="PANTHER" id="PTHR35125">
    <property type="entry name" value="NEURON NAVIGATOR 1-LIKE-RELATED"/>
    <property type="match status" value="1"/>
</dbReference>
<protein>
    <submittedName>
        <fullName evidence="1">Uncharacterized protein</fullName>
    </submittedName>
</protein>
<dbReference type="EMBL" id="BMAC01000635">
    <property type="protein sequence ID" value="GFQ00576.1"/>
    <property type="molecule type" value="Genomic_DNA"/>
</dbReference>
<comment type="caution">
    <text evidence="1">The sequence shown here is derived from an EMBL/GenBank/DDBJ whole genome shotgun (WGS) entry which is preliminary data.</text>
</comment>
<dbReference type="InterPro" id="IPR039326">
    <property type="entry name" value="Patronus"/>
</dbReference>
<dbReference type="Proteomes" id="UP000653305">
    <property type="component" value="Unassembled WGS sequence"/>
</dbReference>
<evidence type="ECO:0000313" key="1">
    <source>
        <dbReference type="EMBL" id="GFQ00576.1"/>
    </source>
</evidence>
<evidence type="ECO:0000313" key="2">
    <source>
        <dbReference type="Proteomes" id="UP000653305"/>
    </source>
</evidence>
<sequence>MEAGRSLRPGDDFADEQFFVFSLIRARDSSSESARDFGKIFRPSNNILLCNQELIATSAHRIIQDQNLNILYNGAKIDAVKAKKKRRVVGRKALNDISNSTNLPPNVISIEKNPIAVAKAKLPKTTEKGKVGDRKALTDVTNSECVKAWAKGVDVGYFLKSVGLSNDFRMQVSASRAIPLPTKKLETNSFMHWEMKVMLFEDREVHQCRSSACGKFKYFAILSISIIKSILIKDDELERLEDEQEAAAAATAKI</sequence>
<reference evidence="1" key="1">
    <citation type="submission" date="2020-07" db="EMBL/GenBank/DDBJ databases">
        <title>Ethylene signaling mediates host invasion by parasitic plants.</title>
        <authorList>
            <person name="Yoshida S."/>
        </authorList>
    </citation>
    <scope>NUCLEOTIDE SEQUENCE</scope>
    <source>
        <strain evidence="1">Okayama</strain>
    </source>
</reference>
<dbReference type="GO" id="GO:0007346">
    <property type="term" value="P:regulation of mitotic cell cycle"/>
    <property type="evidence" value="ECO:0007669"/>
    <property type="project" value="InterPro"/>
</dbReference>
<dbReference type="PANTHER" id="PTHR35125:SF2">
    <property type="entry name" value="PROTEIN PATRONUS 2-LIKE"/>
    <property type="match status" value="1"/>
</dbReference>
<accession>A0A830CZZ6</accession>
<proteinExistence type="predicted"/>
<name>A0A830CZZ6_9LAMI</name>
<keyword evidence="2" id="KW-1185">Reference proteome</keyword>
<dbReference type="AlphaFoldDB" id="A0A830CZZ6"/>
<organism evidence="1 2">
    <name type="scientific">Phtheirospermum japonicum</name>
    <dbReference type="NCBI Taxonomy" id="374723"/>
    <lineage>
        <taxon>Eukaryota</taxon>
        <taxon>Viridiplantae</taxon>
        <taxon>Streptophyta</taxon>
        <taxon>Embryophyta</taxon>
        <taxon>Tracheophyta</taxon>
        <taxon>Spermatophyta</taxon>
        <taxon>Magnoliopsida</taxon>
        <taxon>eudicotyledons</taxon>
        <taxon>Gunneridae</taxon>
        <taxon>Pentapetalae</taxon>
        <taxon>asterids</taxon>
        <taxon>lamiids</taxon>
        <taxon>Lamiales</taxon>
        <taxon>Orobanchaceae</taxon>
        <taxon>Orobanchaceae incertae sedis</taxon>
        <taxon>Phtheirospermum</taxon>
    </lineage>
</organism>